<reference evidence="3 4" key="1">
    <citation type="journal article" date="2017" name="Genome Biol. Evol.">
        <title>Phytophthora megakarya and P. palmivora, closely related causal agents of cacao black pod rot, underwent increases in genome sizes and gene numbers by different mechanisms.</title>
        <authorList>
            <person name="Ali S.S."/>
            <person name="Shao J."/>
            <person name="Lary D.J."/>
            <person name="Kronmiller B."/>
            <person name="Shen D."/>
            <person name="Strem M.D."/>
            <person name="Amoako-Attah I."/>
            <person name="Akrofi A.Y."/>
            <person name="Begoude B.A."/>
            <person name="Ten Hoopen G.M."/>
            <person name="Coulibaly K."/>
            <person name="Kebe B.I."/>
            <person name="Melnick R.L."/>
            <person name="Guiltinan M.J."/>
            <person name="Tyler B.M."/>
            <person name="Meinhardt L.W."/>
            <person name="Bailey B.A."/>
        </authorList>
    </citation>
    <scope>NUCLEOTIDE SEQUENCE [LARGE SCALE GENOMIC DNA]</scope>
    <source>
        <strain evidence="4">sbr112.9</strain>
    </source>
</reference>
<organism evidence="3 4">
    <name type="scientific">Phytophthora palmivora</name>
    <dbReference type="NCBI Taxonomy" id="4796"/>
    <lineage>
        <taxon>Eukaryota</taxon>
        <taxon>Sar</taxon>
        <taxon>Stramenopiles</taxon>
        <taxon>Oomycota</taxon>
        <taxon>Peronosporomycetes</taxon>
        <taxon>Peronosporales</taxon>
        <taxon>Peronosporaceae</taxon>
        <taxon>Phytophthora</taxon>
    </lineage>
</organism>
<feature type="coiled-coil region" evidence="1">
    <location>
        <begin position="278"/>
        <end position="307"/>
    </location>
</feature>
<comment type="caution">
    <text evidence="3">The sequence shown here is derived from an EMBL/GenBank/DDBJ whole genome shotgun (WGS) entry which is preliminary data.</text>
</comment>
<sequence length="329" mass="36479">MAKGVWMSEEEIERIVQMRKEGVAVTAIAKQVERSANYIYRILKKRSNQHQQQQQHKKKVPNVPVQSTNELAHGLADSNEALLCAVDSMEVSTYEPIPIPRAMSETQAQLVRTGPVNASVGFTGAPSSTTGTKPQDADLNENFWLLTDATPPTARPATDPLGRPSKKHKTSLSQAQSEMTSAPSLSSGNQQLQRRGLITTIHATSANSGGFLKLLQDEIRRLEGVAQGDVYDAQLLQMLVKFHAELLLVQLQKTHFIATATRASGLDADTKETSRLLHEKLAKEIAVLNVQADRERLELEREQIKHKTTTMVCRLLNSLDDTNQHHLDQ</sequence>
<dbReference type="EMBL" id="NCKW01007837">
    <property type="protein sequence ID" value="POM69627.1"/>
    <property type="molecule type" value="Genomic_DNA"/>
</dbReference>
<evidence type="ECO:0000256" key="1">
    <source>
        <dbReference type="SAM" id="Coils"/>
    </source>
</evidence>
<name>A0A2P4XVP6_9STRA</name>
<dbReference type="Gene3D" id="1.10.10.60">
    <property type="entry name" value="Homeodomain-like"/>
    <property type="match status" value="1"/>
</dbReference>
<dbReference type="Proteomes" id="UP000237271">
    <property type="component" value="Unassembled WGS sequence"/>
</dbReference>
<feature type="region of interest" description="Disordered" evidence="2">
    <location>
        <begin position="149"/>
        <end position="191"/>
    </location>
</feature>
<feature type="compositionally biased region" description="Low complexity" evidence="2">
    <location>
        <begin position="149"/>
        <end position="161"/>
    </location>
</feature>
<dbReference type="AlphaFoldDB" id="A0A2P4XVP6"/>
<keyword evidence="4" id="KW-1185">Reference proteome</keyword>
<protein>
    <submittedName>
        <fullName evidence="3">Uncharacterized protein</fullName>
    </submittedName>
</protein>
<gene>
    <name evidence="3" type="ORF">PHPALM_14081</name>
</gene>
<accession>A0A2P4XVP6</accession>
<keyword evidence="1" id="KW-0175">Coiled coil</keyword>
<evidence type="ECO:0000313" key="3">
    <source>
        <dbReference type="EMBL" id="POM69627.1"/>
    </source>
</evidence>
<proteinExistence type="predicted"/>
<dbReference type="OrthoDB" id="128491at2759"/>
<evidence type="ECO:0000256" key="2">
    <source>
        <dbReference type="SAM" id="MobiDB-lite"/>
    </source>
</evidence>
<feature type="compositionally biased region" description="Polar residues" evidence="2">
    <location>
        <begin position="171"/>
        <end position="191"/>
    </location>
</feature>
<evidence type="ECO:0000313" key="4">
    <source>
        <dbReference type="Proteomes" id="UP000237271"/>
    </source>
</evidence>